<dbReference type="AlphaFoldDB" id="A0A0D3E185"/>
<sequence length="120" mass="14894">MVPCSKLWKHNNLHWSQIPMSEKLVFGSSTGGDCYYHGAYGEYLEKRRMFLRSYQFSRKQSFTEKVTRSVRRVRRFAWTRLRSVRRLKRVVWSRLRTAFFYRRKRFFRLLHLHDEPSYCF</sequence>
<dbReference type="HOGENOM" id="CLU_141929_0_0_1"/>
<dbReference type="EnsemblPlants" id="Bo9g010900.1">
    <property type="protein sequence ID" value="Bo9g010900.1"/>
    <property type="gene ID" value="Bo9g010900"/>
</dbReference>
<dbReference type="OrthoDB" id="1914706at2759"/>
<dbReference type="GeneID" id="106315481"/>
<proteinExistence type="predicted"/>
<name>A0A0D3E185_BRAOL</name>
<dbReference type="Proteomes" id="UP000032141">
    <property type="component" value="Chromosome C9"/>
</dbReference>
<evidence type="ECO:0000313" key="1">
    <source>
        <dbReference type="EnsemblPlants" id="Bo9g010900.1"/>
    </source>
</evidence>
<reference evidence="1 2" key="1">
    <citation type="journal article" date="2014" name="Genome Biol.">
        <title>Transcriptome and methylome profiling reveals relics of genome dominance in the mesopolyploid Brassica oleracea.</title>
        <authorList>
            <person name="Parkin I.A."/>
            <person name="Koh C."/>
            <person name="Tang H."/>
            <person name="Robinson S.J."/>
            <person name="Kagale S."/>
            <person name="Clarke W.E."/>
            <person name="Town C.D."/>
            <person name="Nixon J."/>
            <person name="Krishnakumar V."/>
            <person name="Bidwell S.L."/>
            <person name="Denoeud F."/>
            <person name="Belcram H."/>
            <person name="Links M.G."/>
            <person name="Just J."/>
            <person name="Clarke C."/>
            <person name="Bender T."/>
            <person name="Huebert T."/>
            <person name="Mason A.S."/>
            <person name="Pires J.C."/>
            <person name="Barker G."/>
            <person name="Moore J."/>
            <person name="Walley P.G."/>
            <person name="Manoli S."/>
            <person name="Batley J."/>
            <person name="Edwards D."/>
            <person name="Nelson M.N."/>
            <person name="Wang X."/>
            <person name="Paterson A.H."/>
            <person name="King G."/>
            <person name="Bancroft I."/>
            <person name="Chalhoub B."/>
            <person name="Sharpe A.G."/>
        </authorList>
    </citation>
    <scope>NUCLEOTIDE SEQUENCE</scope>
    <source>
        <strain evidence="1 2">cv. TO1000</strain>
    </source>
</reference>
<dbReference type="OMA" id="CYYHGAY"/>
<dbReference type="eggNOG" id="ENOG502S6ZZ">
    <property type="taxonomic scope" value="Eukaryota"/>
</dbReference>
<organism evidence="1 2">
    <name type="scientific">Brassica oleracea var. oleracea</name>
    <dbReference type="NCBI Taxonomy" id="109376"/>
    <lineage>
        <taxon>Eukaryota</taxon>
        <taxon>Viridiplantae</taxon>
        <taxon>Streptophyta</taxon>
        <taxon>Embryophyta</taxon>
        <taxon>Tracheophyta</taxon>
        <taxon>Spermatophyta</taxon>
        <taxon>Magnoliopsida</taxon>
        <taxon>eudicotyledons</taxon>
        <taxon>Gunneridae</taxon>
        <taxon>Pentapetalae</taxon>
        <taxon>rosids</taxon>
        <taxon>malvids</taxon>
        <taxon>Brassicales</taxon>
        <taxon>Brassicaceae</taxon>
        <taxon>Brassiceae</taxon>
        <taxon>Brassica</taxon>
    </lineage>
</organism>
<dbReference type="Gramene" id="Bo9g010900.1">
    <property type="protein sequence ID" value="Bo9g010900.1"/>
    <property type="gene ID" value="Bo9g010900"/>
</dbReference>
<evidence type="ECO:0000313" key="2">
    <source>
        <dbReference type="Proteomes" id="UP000032141"/>
    </source>
</evidence>
<reference evidence="1" key="2">
    <citation type="submission" date="2015-03" db="UniProtKB">
        <authorList>
            <consortium name="EnsemblPlants"/>
        </authorList>
    </citation>
    <scope>IDENTIFICATION</scope>
</reference>
<dbReference type="KEGG" id="boe:106315481"/>
<accession>A0A0D3E185</accession>
<dbReference type="RefSeq" id="XP_013608675.1">
    <property type="nucleotide sequence ID" value="XM_013753221.1"/>
</dbReference>
<keyword evidence="2" id="KW-1185">Reference proteome</keyword>
<protein>
    <submittedName>
        <fullName evidence="1">Uncharacterized protein</fullName>
    </submittedName>
</protein>